<dbReference type="EMBL" id="CAJVCH010549431">
    <property type="protein sequence ID" value="CAG7828941.1"/>
    <property type="molecule type" value="Genomic_DNA"/>
</dbReference>
<feature type="binding site" evidence="5">
    <location>
        <position position="128"/>
    </location>
    <ligand>
        <name>chloride</name>
        <dbReference type="ChEBI" id="CHEBI:17996"/>
        <label>1</label>
    </ligand>
</feature>
<dbReference type="OrthoDB" id="10029630at2759"/>
<dbReference type="GO" id="GO:0008237">
    <property type="term" value="F:metallopeptidase activity"/>
    <property type="evidence" value="ECO:0007669"/>
    <property type="project" value="InterPro"/>
</dbReference>
<gene>
    <name evidence="10" type="ORF">AFUS01_LOCUS38834</name>
</gene>
<dbReference type="AlphaFoldDB" id="A0A8J2LBK2"/>
<evidence type="ECO:0000256" key="3">
    <source>
        <dbReference type="ARBA" id="ARBA00023157"/>
    </source>
</evidence>
<comment type="similarity">
    <text evidence="1 9">Belongs to the peptidase M2 family.</text>
</comment>
<evidence type="ECO:0000256" key="7">
    <source>
        <dbReference type="PIRSR" id="PIRSR601548-4"/>
    </source>
</evidence>
<feature type="disulfide bond" evidence="7">
    <location>
        <begin position="144"/>
        <end position="156"/>
    </location>
</feature>
<evidence type="ECO:0000256" key="1">
    <source>
        <dbReference type="ARBA" id="ARBA00008139"/>
    </source>
</evidence>
<dbReference type="GO" id="GO:0005886">
    <property type="term" value="C:plasma membrane"/>
    <property type="evidence" value="ECO:0007669"/>
    <property type="project" value="TreeGrafter"/>
</dbReference>
<keyword evidence="6" id="KW-0862">Zinc</keyword>
<keyword evidence="4" id="KW-0325">Glycoprotein</keyword>
<evidence type="ECO:0008006" key="12">
    <source>
        <dbReference type="Google" id="ProtNLM"/>
    </source>
</evidence>
<keyword evidence="11" id="KW-1185">Reference proteome</keyword>
<dbReference type="Proteomes" id="UP000708208">
    <property type="component" value="Unassembled WGS sequence"/>
</dbReference>
<sequence length="223" mass="25681">MIFTSRGGANDGFQEAIGELMSMCVSTPKHLRQIGLIEEEDDDEEIEINYLFSKALTTIASMPFHYLNDLWRWKIFKKDSTIPERKWNQEFWKLSKKITGVEAPVPRNDSVLDGPTIYHVSHDYDMIRYFTRTVLQFQFAKALCDEAGHQGQLNQCDFYGSLAAGKKLESMLKLGSSLPWEDALQVLTGGREMNSQEILKYFAKLQKWLQDTNEKEGNIPGWD</sequence>
<protein>
    <recommendedName>
        <fullName evidence="12">Angiotensin-converting enzyme</fullName>
    </recommendedName>
</protein>
<keyword evidence="2" id="KW-0732">Signal</keyword>
<comment type="caution">
    <text evidence="9">Lacks conserved residue(s) required for the propagation of feature annotation.</text>
</comment>
<evidence type="ECO:0000256" key="8">
    <source>
        <dbReference type="PIRSR" id="PIRSR601548-8"/>
    </source>
</evidence>
<keyword evidence="6" id="KW-0479">Metal-binding</keyword>
<evidence type="ECO:0000256" key="4">
    <source>
        <dbReference type="ARBA" id="ARBA00023180"/>
    </source>
</evidence>
<evidence type="ECO:0000256" key="2">
    <source>
        <dbReference type="ARBA" id="ARBA00022729"/>
    </source>
</evidence>
<dbReference type="InterPro" id="IPR001548">
    <property type="entry name" value="Peptidase_M2"/>
</dbReference>
<evidence type="ECO:0000256" key="6">
    <source>
        <dbReference type="PIRSR" id="PIRSR601548-3"/>
    </source>
</evidence>
<evidence type="ECO:0000256" key="5">
    <source>
        <dbReference type="PIRSR" id="PIRSR601548-2"/>
    </source>
</evidence>
<comment type="caution">
    <text evidence="10">The sequence shown here is derived from an EMBL/GenBank/DDBJ whole genome shotgun (WGS) entry which is preliminary data.</text>
</comment>
<evidence type="ECO:0000313" key="11">
    <source>
        <dbReference type="Proteomes" id="UP000708208"/>
    </source>
</evidence>
<dbReference type="GO" id="GO:0008241">
    <property type="term" value="F:peptidyl-dipeptidase activity"/>
    <property type="evidence" value="ECO:0007669"/>
    <property type="project" value="InterPro"/>
</dbReference>
<feature type="binding site" evidence="8">
    <location>
        <position position="15"/>
    </location>
    <ligand>
        <name>Zn(2+)</name>
        <dbReference type="ChEBI" id="CHEBI:29105"/>
        <label>2</label>
        <note>catalytic</note>
    </ligand>
</feature>
<dbReference type="PROSITE" id="PS52011">
    <property type="entry name" value="PEPTIDASE_M2"/>
    <property type="match status" value="1"/>
</dbReference>
<feature type="binding site" evidence="6">
    <location>
        <position position="15"/>
    </location>
    <ligand>
        <name>Zn(2+)</name>
        <dbReference type="ChEBI" id="CHEBI:29105"/>
        <label>1</label>
        <note>catalytic</note>
    </ligand>
</feature>
<name>A0A8J2LBK2_9HEXA</name>
<reference evidence="10" key="1">
    <citation type="submission" date="2021-06" db="EMBL/GenBank/DDBJ databases">
        <authorList>
            <person name="Hodson N. C."/>
            <person name="Mongue J. A."/>
            <person name="Jaron S. K."/>
        </authorList>
    </citation>
    <scope>NUCLEOTIDE SEQUENCE</scope>
</reference>
<proteinExistence type="inferred from homology"/>
<dbReference type="PANTHER" id="PTHR10514:SF24">
    <property type="entry name" value="ANGIOTENSIN-CONVERTING ENZYME 2"/>
    <property type="match status" value="1"/>
</dbReference>
<evidence type="ECO:0000313" key="10">
    <source>
        <dbReference type="EMBL" id="CAG7828941.1"/>
    </source>
</evidence>
<keyword evidence="3 7" id="KW-1015">Disulfide bond</keyword>
<dbReference type="GO" id="GO:0006508">
    <property type="term" value="P:proteolysis"/>
    <property type="evidence" value="ECO:0007669"/>
    <property type="project" value="InterPro"/>
</dbReference>
<organism evidence="10 11">
    <name type="scientific">Allacma fusca</name>
    <dbReference type="NCBI Taxonomy" id="39272"/>
    <lineage>
        <taxon>Eukaryota</taxon>
        <taxon>Metazoa</taxon>
        <taxon>Ecdysozoa</taxon>
        <taxon>Arthropoda</taxon>
        <taxon>Hexapoda</taxon>
        <taxon>Collembola</taxon>
        <taxon>Symphypleona</taxon>
        <taxon>Sminthuridae</taxon>
        <taxon>Allacma</taxon>
    </lineage>
</organism>
<dbReference type="Pfam" id="PF01401">
    <property type="entry name" value="Peptidase_M2"/>
    <property type="match status" value="1"/>
</dbReference>
<dbReference type="PANTHER" id="PTHR10514">
    <property type="entry name" value="ANGIOTENSIN-CONVERTING ENZYME"/>
    <property type="match status" value="1"/>
</dbReference>
<evidence type="ECO:0000256" key="9">
    <source>
        <dbReference type="PROSITE-ProRule" id="PRU01355"/>
    </source>
</evidence>
<accession>A0A8J2LBK2</accession>